<name>A0AA36EL41_LACSI</name>
<evidence type="ECO:0000313" key="2">
    <source>
        <dbReference type="EMBL" id="CAI9301136.1"/>
    </source>
</evidence>
<accession>A0AA36EL41</accession>
<dbReference type="AlphaFoldDB" id="A0AA36EL41"/>
<protein>
    <submittedName>
        <fullName evidence="2">Uncharacterized protein</fullName>
    </submittedName>
</protein>
<gene>
    <name evidence="2" type="ORF">LSALG_LOCUS39712</name>
</gene>
<feature type="compositionally biased region" description="Polar residues" evidence="1">
    <location>
        <begin position="101"/>
        <end position="113"/>
    </location>
</feature>
<feature type="region of interest" description="Disordered" evidence="1">
    <location>
        <begin position="86"/>
        <end position="117"/>
    </location>
</feature>
<organism evidence="2 3">
    <name type="scientific">Lactuca saligna</name>
    <name type="common">Willowleaf lettuce</name>
    <dbReference type="NCBI Taxonomy" id="75948"/>
    <lineage>
        <taxon>Eukaryota</taxon>
        <taxon>Viridiplantae</taxon>
        <taxon>Streptophyta</taxon>
        <taxon>Embryophyta</taxon>
        <taxon>Tracheophyta</taxon>
        <taxon>Spermatophyta</taxon>
        <taxon>Magnoliopsida</taxon>
        <taxon>eudicotyledons</taxon>
        <taxon>Gunneridae</taxon>
        <taxon>Pentapetalae</taxon>
        <taxon>asterids</taxon>
        <taxon>campanulids</taxon>
        <taxon>Asterales</taxon>
        <taxon>Asteraceae</taxon>
        <taxon>Cichorioideae</taxon>
        <taxon>Cichorieae</taxon>
        <taxon>Lactucinae</taxon>
        <taxon>Lactuca</taxon>
    </lineage>
</organism>
<evidence type="ECO:0000256" key="1">
    <source>
        <dbReference type="SAM" id="MobiDB-lite"/>
    </source>
</evidence>
<evidence type="ECO:0000313" key="3">
    <source>
        <dbReference type="Proteomes" id="UP001177003"/>
    </source>
</evidence>
<dbReference type="EMBL" id="OX465085">
    <property type="protein sequence ID" value="CAI9301136.1"/>
    <property type="molecule type" value="Genomic_DNA"/>
</dbReference>
<dbReference type="Proteomes" id="UP001177003">
    <property type="component" value="Chromosome 9"/>
</dbReference>
<sequence>MANNDSHRLYRILRDIQSLRNILVGLSSDSCRTYGGGVEKVSTKSSEESERFVCSQQYQLHDIEDEGLCCIDSDSEFEVFSCDSEFESFSEPPSQDDKQQPPWNHQQPPSLINQLDEDEGSDYVFEGFYCDSDSEFEGFSCDSECDAFFEPPSEYGNEQPPWNN</sequence>
<proteinExistence type="predicted"/>
<reference evidence="2" key="1">
    <citation type="submission" date="2023-04" db="EMBL/GenBank/DDBJ databases">
        <authorList>
            <person name="Vijverberg K."/>
            <person name="Xiong W."/>
            <person name="Schranz E."/>
        </authorList>
    </citation>
    <scope>NUCLEOTIDE SEQUENCE</scope>
</reference>
<keyword evidence="3" id="KW-1185">Reference proteome</keyword>